<dbReference type="OrthoDB" id="2018619at2759"/>
<keyword evidence="8" id="KW-1185">Reference proteome</keyword>
<evidence type="ECO:0000256" key="6">
    <source>
        <dbReference type="SAM" id="Phobius"/>
    </source>
</evidence>
<accession>A0A4C2E7A0</accession>
<keyword evidence="3 6" id="KW-0812">Transmembrane</keyword>
<dbReference type="GO" id="GO:0005886">
    <property type="term" value="C:plasma membrane"/>
    <property type="evidence" value="ECO:0007669"/>
    <property type="project" value="TreeGrafter"/>
</dbReference>
<dbReference type="GO" id="GO:0015205">
    <property type="term" value="F:nucleobase transmembrane transporter activity"/>
    <property type="evidence" value="ECO:0007669"/>
    <property type="project" value="TreeGrafter"/>
</dbReference>
<feature type="transmembrane region" description="Helical" evidence="6">
    <location>
        <begin position="352"/>
        <end position="370"/>
    </location>
</feature>
<dbReference type="CDD" id="cd11482">
    <property type="entry name" value="SLC-NCS1sbd_NRT1-like"/>
    <property type="match status" value="1"/>
</dbReference>
<sequence>MSSLGESKDANQVEIVTSALTSGSGPQRSLWGNIAKKLEVPHGNKSISILRNPDLDPIPAEERTWGFWSFFAFWGLPNFGAPSLSFGSAVLSLGLNIKQAIGALVVSNTLIVLYTIANSNPGIRYHVGYTIDQRMIFGVYGSYFGIIIRVGLSVVQYASGAWLGGLYTNLIFSAFSKNYYYMKNTFPESVPMSRRDCIGFLCFQFIQMPLSWLKPRHTNVPAMVACCMSGLTMVGMLAYLIKKNEGPGPYWYEKVTLSTSQTAWMWLYSMAIWYSGVSAAVVNQSDFSRFAKSERSCYLGLFLGISIPGTFVPFAGMLYASACKNLYGTAYWRPDEIVGQWFEIDYNAKARAASFFIGFAFVLCQIFMNMTQNGYPCGMDLAGIFPKYINITRGTLAIQLFSWVVQPWTFYNTSNQFLDATSSFGMFTTPIIAINVIDFYWYRKQKLTLVDFYSTSKTGAYWYFYGFNWKPFLPVLVSVALCVPGLYYSVNSQVSPNENIYNYYYGYMFFIPVVSVGLYTIILFFSPDRHKRKGTTDPVDYFNCFNEREREQLGMLPCGGNYIGSRDIFEVLEAEERNSCEVVDSEEIKTPATKISVHSDEV</sequence>
<protein>
    <recommendedName>
        <fullName evidence="9">Thiamine transporter thi7</fullName>
    </recommendedName>
</protein>
<feature type="transmembrane region" description="Helical" evidence="6">
    <location>
        <begin position="297"/>
        <end position="320"/>
    </location>
</feature>
<comment type="caution">
    <text evidence="7">The sequence shown here is derived from an EMBL/GenBank/DDBJ whole genome shotgun (WGS) entry which is preliminary data.</text>
</comment>
<dbReference type="PANTHER" id="PTHR30618:SF15">
    <property type="entry name" value="NICOTINAMIDE RIBOSIDE TRANSPORTER 1-RELATED"/>
    <property type="match status" value="1"/>
</dbReference>
<dbReference type="AlphaFoldDB" id="A0A4C2E7A0"/>
<evidence type="ECO:0000313" key="8">
    <source>
        <dbReference type="Proteomes" id="UP000301737"/>
    </source>
</evidence>
<dbReference type="Gene3D" id="1.10.4160.10">
    <property type="entry name" value="Hydantoin permease"/>
    <property type="match status" value="1"/>
</dbReference>
<feature type="transmembrane region" description="Helical" evidence="6">
    <location>
        <begin position="100"/>
        <end position="117"/>
    </location>
</feature>
<proteinExistence type="inferred from homology"/>
<reference evidence="7 8" key="1">
    <citation type="submission" date="2019-01" db="EMBL/GenBank/DDBJ databases">
        <title>Draft Genome Sequencing of Zygosaccharomyces mellis Ca-7.</title>
        <authorList>
            <person name="Shiwa Y."/>
            <person name="Kanesaki Y."/>
            <person name="Ishige T."/>
            <person name="Mura K."/>
            <person name="Hori T."/>
            <person name="Tamura T."/>
        </authorList>
    </citation>
    <scope>NUCLEOTIDE SEQUENCE [LARGE SCALE GENOMIC DNA]</scope>
    <source>
        <strain evidence="7 8">Ca-7</strain>
    </source>
</reference>
<feature type="transmembrane region" description="Helical" evidence="6">
    <location>
        <begin position="423"/>
        <end position="442"/>
    </location>
</feature>
<evidence type="ECO:0000256" key="4">
    <source>
        <dbReference type="ARBA" id="ARBA00022989"/>
    </source>
</evidence>
<evidence type="ECO:0000256" key="2">
    <source>
        <dbReference type="ARBA" id="ARBA00008974"/>
    </source>
</evidence>
<feature type="transmembrane region" description="Helical" evidence="6">
    <location>
        <begin position="220"/>
        <end position="241"/>
    </location>
</feature>
<dbReference type="Proteomes" id="UP000301737">
    <property type="component" value="Unassembled WGS sequence"/>
</dbReference>
<feature type="transmembrane region" description="Helical" evidence="6">
    <location>
        <begin position="137"/>
        <end position="155"/>
    </location>
</feature>
<dbReference type="EMBL" id="BIMX01000015">
    <property type="protein sequence ID" value="GCF00101.1"/>
    <property type="molecule type" value="Genomic_DNA"/>
</dbReference>
<evidence type="ECO:0000256" key="3">
    <source>
        <dbReference type="ARBA" id="ARBA00022692"/>
    </source>
</evidence>
<dbReference type="InterPro" id="IPR001248">
    <property type="entry name" value="Pur-cyt_permease"/>
</dbReference>
<dbReference type="PANTHER" id="PTHR30618">
    <property type="entry name" value="NCS1 FAMILY PURINE/PYRIMIDINE TRANSPORTER"/>
    <property type="match status" value="1"/>
</dbReference>
<name>A0A4C2E7A0_9SACH</name>
<comment type="similarity">
    <text evidence="2">Belongs to the purine-cytosine permease (2.A.39) family.</text>
</comment>
<keyword evidence="5 6" id="KW-0472">Membrane</keyword>
<evidence type="ECO:0008006" key="9">
    <source>
        <dbReference type="Google" id="ProtNLM"/>
    </source>
</evidence>
<keyword evidence="4 6" id="KW-1133">Transmembrane helix</keyword>
<feature type="transmembrane region" description="Helical" evidence="6">
    <location>
        <begin position="65"/>
        <end position="93"/>
    </location>
</feature>
<feature type="transmembrane region" description="Helical" evidence="6">
    <location>
        <begin position="507"/>
        <end position="525"/>
    </location>
</feature>
<organism evidence="7 8">
    <name type="scientific">Zygosaccharomyces mellis</name>
    <dbReference type="NCBI Taxonomy" id="42258"/>
    <lineage>
        <taxon>Eukaryota</taxon>
        <taxon>Fungi</taxon>
        <taxon>Dikarya</taxon>
        <taxon>Ascomycota</taxon>
        <taxon>Saccharomycotina</taxon>
        <taxon>Saccharomycetes</taxon>
        <taxon>Saccharomycetales</taxon>
        <taxon>Saccharomycetaceae</taxon>
        <taxon>Zygosaccharomyces</taxon>
    </lineage>
</organism>
<dbReference type="Pfam" id="PF02133">
    <property type="entry name" value="Transp_cyt_pur"/>
    <property type="match status" value="1"/>
</dbReference>
<evidence type="ECO:0000256" key="5">
    <source>
        <dbReference type="ARBA" id="ARBA00023136"/>
    </source>
</evidence>
<comment type="subcellular location">
    <subcellularLocation>
        <location evidence="1">Membrane</location>
        <topology evidence="1">Multi-pass membrane protein</topology>
    </subcellularLocation>
</comment>
<feature type="transmembrane region" description="Helical" evidence="6">
    <location>
        <begin position="263"/>
        <end position="285"/>
    </location>
</feature>
<dbReference type="InterPro" id="IPR045225">
    <property type="entry name" value="Uracil/uridine/allantoin_perm"/>
</dbReference>
<feature type="transmembrane region" description="Helical" evidence="6">
    <location>
        <begin position="462"/>
        <end position="487"/>
    </location>
</feature>
<evidence type="ECO:0000313" key="7">
    <source>
        <dbReference type="EMBL" id="GCF00101.1"/>
    </source>
</evidence>
<evidence type="ECO:0000256" key="1">
    <source>
        <dbReference type="ARBA" id="ARBA00004141"/>
    </source>
</evidence>
<gene>
    <name evidence="7" type="ORF">ZYGM_002764</name>
</gene>